<dbReference type="Gene3D" id="1.25.40.660">
    <property type="entry name" value="Vacuolar protein sorting-associated protein 35, helical subcomplex Vps35-C"/>
    <property type="match status" value="1"/>
</dbReference>
<dbReference type="GO" id="GO:0030906">
    <property type="term" value="C:retromer, cargo-selective complex"/>
    <property type="evidence" value="ECO:0007669"/>
    <property type="project" value="InterPro"/>
</dbReference>
<keyword evidence="7 10" id="KW-0653">Protein transport</keyword>
<evidence type="ECO:0000256" key="6">
    <source>
        <dbReference type="ARBA" id="ARBA00022490"/>
    </source>
</evidence>
<dbReference type="PIRSF" id="PIRSF009375">
    <property type="entry name" value="Retromer_Vps35"/>
    <property type="match status" value="1"/>
</dbReference>
<keyword evidence="9" id="KW-0472">Membrane</keyword>
<dbReference type="VEuPathDB" id="FungiDB:BON22_4351"/>
<dbReference type="Pfam" id="PF03635">
    <property type="entry name" value="Vps35"/>
    <property type="match status" value="1"/>
</dbReference>
<dbReference type="EMBL" id="LK052911">
    <property type="protein sequence ID" value="CDR46861.1"/>
    <property type="molecule type" value="Genomic_DNA"/>
</dbReference>
<evidence type="ECO:0000256" key="1">
    <source>
        <dbReference type="ARBA" id="ARBA00004170"/>
    </source>
</evidence>
<comment type="similarity">
    <text evidence="4 10">Belongs to the VPS35 family.</text>
</comment>
<dbReference type="PhylomeDB" id="A0A061BIQ1"/>
<evidence type="ECO:0000256" key="5">
    <source>
        <dbReference type="ARBA" id="ARBA00022448"/>
    </source>
</evidence>
<protein>
    <recommendedName>
        <fullName evidence="10">Vacuolar protein sorting-associated protein 35</fullName>
    </recommendedName>
</protein>
<evidence type="ECO:0000313" key="11">
    <source>
        <dbReference type="EMBL" id="CDR46861.1"/>
    </source>
</evidence>
<evidence type="ECO:0000256" key="8">
    <source>
        <dbReference type="ARBA" id="ARBA00023034"/>
    </source>
</evidence>
<keyword evidence="5 10" id="KW-0813">Transport</keyword>
<keyword evidence="6" id="KW-0963">Cytoplasm</keyword>
<dbReference type="GO" id="GO:0042147">
    <property type="term" value="P:retrograde transport, endosome to Golgi"/>
    <property type="evidence" value="ECO:0007669"/>
    <property type="project" value="InterPro"/>
</dbReference>
<accession>A0A061BIQ1</accession>
<sequence>MTDSETQAQLLRDASNNIKHETQLMKKCLETRGKLMDALKHASNFLTELRTSQLTPKQYYELYIQVFDSLNLLAGFLKENHPHHHLADLYELVQYAGNIVPRLYLMITVGTVYMSIPDAPVKEIMKDMMEMSRGVQYPIRGLFLRYYLQQRTKSLLPENRDSIQFVIQNFIEMNKLWVRLQHQGPSKEKAKRTKEREELKILVGSNLVRLSQLENDKDYYKVSILPTILEQIVQCRDVIAQEYLLDVVIQVFPDEFHLYTLDVYLNCIKDLNPNVSLKKVLITLIDRLTDFAKREDLSDLEKLTIDESKDGKTTEESSSQTESHLFEKFWFYINELDKARELTIEDTSYLLESVARLTLTYYPTNYDNIDQLFKFAHDKIKELDQGATDPTDENFKLLLLTPVVNYTNLHDILKLKNYGDLLDAQPIKIQKVVSLEILNKILNEGIKIKSVDAVNGFVKLFKVIIISKDKEMDKNGDESLEYINDQEKLAKFVHLVWNKNTSTHAKLLTSLKNHLSSGNIKHTYPSLFFNTLKLIRRNKNLESTNSLFKFTSRVINDLYRTGLNDLSFKLYLSSAIIADQVKSEEFAYEFFAQCFTIYEEAISDSRTQYQSIVSIAGALQQCRNFSRDNYDTLITKTALHGSKLLKKADQCRAVYLASHLWWGVEIPALGEEEGVTEFYRDGKRVLECLQRSLRVADMVMDSTSSIELFVEILNRCLYYFIHGNESVTIKYINGLIELIQTNIESLNAEGSSSDVPKRHFERTLEYINSQKEIDDRFQLITW</sequence>
<keyword evidence="8" id="KW-0333">Golgi apparatus</keyword>
<evidence type="ECO:0000256" key="9">
    <source>
        <dbReference type="ARBA" id="ARBA00023136"/>
    </source>
</evidence>
<dbReference type="GO" id="GO:0005829">
    <property type="term" value="C:cytosol"/>
    <property type="evidence" value="ECO:0007669"/>
    <property type="project" value="GOC"/>
</dbReference>
<evidence type="ECO:0000256" key="2">
    <source>
        <dbReference type="ARBA" id="ARBA00004394"/>
    </source>
</evidence>
<gene>
    <name evidence="11" type="ORF">CYFA0S_26e00892g</name>
</gene>
<evidence type="ECO:0000256" key="7">
    <source>
        <dbReference type="ARBA" id="ARBA00022927"/>
    </source>
</evidence>
<name>A0A061BIQ1_CYBFA</name>
<dbReference type="InterPro" id="IPR005378">
    <property type="entry name" value="Vps35"/>
</dbReference>
<reference evidence="11" key="1">
    <citation type="journal article" date="2014" name="Genome Announc.">
        <title>Genome sequence of the yeast Cyberlindnera fabianii (Hansenula fabianii).</title>
        <authorList>
            <person name="Freel K.C."/>
            <person name="Sarilar V."/>
            <person name="Neuveglise C."/>
            <person name="Devillers H."/>
            <person name="Friedrich A."/>
            <person name="Schacherer J."/>
        </authorList>
    </citation>
    <scope>NUCLEOTIDE SEQUENCE</scope>
    <source>
        <strain evidence="11">YJS4271</strain>
    </source>
</reference>
<organism evidence="11">
    <name type="scientific">Cyberlindnera fabianii</name>
    <name type="common">Yeast</name>
    <name type="synonym">Hansenula fabianii</name>
    <dbReference type="NCBI Taxonomy" id="36022"/>
    <lineage>
        <taxon>Eukaryota</taxon>
        <taxon>Fungi</taxon>
        <taxon>Dikarya</taxon>
        <taxon>Ascomycota</taxon>
        <taxon>Saccharomycotina</taxon>
        <taxon>Saccharomycetes</taxon>
        <taxon>Phaffomycetales</taxon>
        <taxon>Phaffomycetaceae</taxon>
        <taxon>Cyberlindnera</taxon>
    </lineage>
</organism>
<comment type="subcellular location">
    <subcellularLocation>
        <location evidence="3">Cytoplasm</location>
    </subcellularLocation>
    <subcellularLocation>
        <location evidence="2">Golgi apparatus membrane</location>
    </subcellularLocation>
    <subcellularLocation>
        <location evidence="1">Membrane</location>
        <topology evidence="1">Peripheral membrane protein</topology>
    </subcellularLocation>
</comment>
<evidence type="ECO:0000256" key="10">
    <source>
        <dbReference type="PIRNR" id="PIRNR009375"/>
    </source>
</evidence>
<dbReference type="InterPro" id="IPR042491">
    <property type="entry name" value="Vps35_C"/>
</dbReference>
<dbReference type="FunFam" id="1.25.40.660:FF:000003">
    <property type="entry name" value="Vacuolar protein sorting-associated protein 35"/>
    <property type="match status" value="1"/>
</dbReference>
<dbReference type="GO" id="GO:0006886">
    <property type="term" value="P:intracellular protein transport"/>
    <property type="evidence" value="ECO:0007669"/>
    <property type="project" value="TreeGrafter"/>
</dbReference>
<dbReference type="AlphaFoldDB" id="A0A061BIQ1"/>
<evidence type="ECO:0000256" key="3">
    <source>
        <dbReference type="ARBA" id="ARBA00004496"/>
    </source>
</evidence>
<dbReference type="GO" id="GO:0000139">
    <property type="term" value="C:Golgi membrane"/>
    <property type="evidence" value="ECO:0007669"/>
    <property type="project" value="UniProtKB-SubCell"/>
</dbReference>
<proteinExistence type="inferred from homology"/>
<dbReference type="OrthoDB" id="10258141at2759"/>
<dbReference type="PANTHER" id="PTHR11099">
    <property type="entry name" value="VACUOLAR SORTING PROTEIN 35"/>
    <property type="match status" value="1"/>
</dbReference>
<dbReference type="GO" id="GO:0005770">
    <property type="term" value="C:late endosome"/>
    <property type="evidence" value="ECO:0007669"/>
    <property type="project" value="TreeGrafter"/>
</dbReference>
<comment type="function">
    <text evidence="10">Plays a role in vesicular protein sorting.</text>
</comment>
<dbReference type="PANTHER" id="PTHR11099:SF0">
    <property type="entry name" value="VACUOLAR PROTEIN SORTING-ASSOCIATED PROTEIN 35"/>
    <property type="match status" value="1"/>
</dbReference>
<evidence type="ECO:0000256" key="4">
    <source>
        <dbReference type="ARBA" id="ARBA00006536"/>
    </source>
</evidence>